<organism evidence="3 6">
    <name type="scientific">Phocaeicola dorei</name>
    <dbReference type="NCBI Taxonomy" id="357276"/>
    <lineage>
        <taxon>Bacteria</taxon>
        <taxon>Pseudomonadati</taxon>
        <taxon>Bacteroidota</taxon>
        <taxon>Bacteroidia</taxon>
        <taxon>Bacteroidales</taxon>
        <taxon>Bacteroidaceae</taxon>
        <taxon>Phocaeicola</taxon>
    </lineage>
</organism>
<dbReference type="Proteomes" id="UP000294527">
    <property type="component" value="Unassembled WGS sequence"/>
</dbReference>
<keyword evidence="1" id="KW-1133">Transmembrane helix</keyword>
<sequence>MVKVEIFEIEVLFCAYVCVASYILMVEKGYKKGLFFMNKPFLYACIRNYSLQFIASIRL</sequence>
<evidence type="ECO:0000313" key="8">
    <source>
        <dbReference type="Proteomes" id="UP000294834"/>
    </source>
</evidence>
<feature type="transmembrane region" description="Helical" evidence="1">
    <location>
        <begin position="6"/>
        <end position="25"/>
    </location>
</feature>
<reference evidence="3 6" key="1">
    <citation type="submission" date="2018-08" db="EMBL/GenBank/DDBJ databases">
        <title>A genome reference for cultivated species of the human gut microbiota.</title>
        <authorList>
            <person name="Zou Y."/>
            <person name="Xue W."/>
            <person name="Luo G."/>
        </authorList>
    </citation>
    <scope>NUCLEOTIDE SEQUENCE [LARGE SCALE GENOMIC DNA]</scope>
    <source>
        <strain evidence="3 6">AF14-1AC</strain>
    </source>
</reference>
<reference evidence="7 8" key="3">
    <citation type="journal article" date="2019" name="Nat. Microbiol.">
        <title>Genomic variation and strain-specific functional adaptation in the human gut microbiome during early life.</title>
        <authorList>
            <person name="Vatanen T."/>
            <person name="Plichta D.R."/>
            <person name="Somani J."/>
            <person name="Munch P.C."/>
            <person name="Arthur T.D."/>
            <person name="Hall A.B."/>
            <person name="Rudolf S."/>
            <person name="Oakeley E.J."/>
            <person name="Ke X."/>
            <person name="Young R.A."/>
            <person name="Haiser H.J."/>
            <person name="Kolde R."/>
            <person name="Yassour M."/>
            <person name="Luopajarvi K."/>
            <person name="Siljander H."/>
            <person name="Virtanen S.M."/>
            <person name="Ilonen J."/>
            <person name="Uibo R."/>
            <person name="Tillmann V."/>
            <person name="Mokurov S."/>
            <person name="Dorshakova N."/>
            <person name="Porter J.A."/>
            <person name="McHardy A.C."/>
            <person name="Lahdesmaki H."/>
            <person name="Vlamakis H."/>
            <person name="Huttenhower C."/>
            <person name="Knip M."/>
            <person name="Xavier R.J."/>
        </authorList>
    </citation>
    <scope>NUCLEOTIDE SEQUENCE [LARGE SCALE GENOMIC DNA]</scope>
    <source>
        <strain evidence="4 7">RJX1047</strain>
        <strain evidence="5 8">RJX1052</strain>
    </source>
</reference>
<gene>
    <name evidence="3" type="ORF">DWW04_05560</name>
    <name evidence="4" type="ORF">E1I98_01605</name>
    <name evidence="5" type="ORF">E1J06_12415</name>
    <name evidence="2" type="ORF">F2Y61_19005</name>
</gene>
<evidence type="ECO:0000313" key="6">
    <source>
        <dbReference type="Proteomes" id="UP000283678"/>
    </source>
</evidence>
<evidence type="ECO:0000256" key="1">
    <source>
        <dbReference type="SAM" id="Phobius"/>
    </source>
</evidence>
<keyword evidence="1" id="KW-0472">Membrane</keyword>
<comment type="caution">
    <text evidence="3">The sequence shown here is derived from an EMBL/GenBank/DDBJ whole genome shotgun (WGS) entry which is preliminary data.</text>
</comment>
<evidence type="ECO:0000313" key="3">
    <source>
        <dbReference type="EMBL" id="RGV79880.1"/>
    </source>
</evidence>
<dbReference type="AlphaFoldDB" id="A0A1Y3ZAB5"/>
<keyword evidence="1" id="KW-0812">Transmembrane</keyword>
<dbReference type="Proteomes" id="UP000294834">
    <property type="component" value="Unassembled WGS sequence"/>
</dbReference>
<dbReference type="EMBL" id="QRZL01000004">
    <property type="protein sequence ID" value="RGV79880.1"/>
    <property type="molecule type" value="Genomic_DNA"/>
</dbReference>
<evidence type="ECO:0000313" key="2">
    <source>
        <dbReference type="EMBL" id="KAA5380045.1"/>
    </source>
</evidence>
<proteinExistence type="predicted"/>
<dbReference type="Proteomes" id="UP000347681">
    <property type="component" value="Unassembled WGS sequence"/>
</dbReference>
<evidence type="ECO:0000313" key="9">
    <source>
        <dbReference type="Proteomes" id="UP000347681"/>
    </source>
</evidence>
<reference evidence="2 9" key="2">
    <citation type="journal article" date="2019" name="Nat. Med.">
        <title>A library of human gut bacterial isolates paired with longitudinal multiomics data enables mechanistic microbiome research.</title>
        <authorList>
            <person name="Poyet M."/>
            <person name="Groussin M."/>
            <person name="Gibbons S.M."/>
            <person name="Avila-Pacheco J."/>
            <person name="Jiang X."/>
            <person name="Kearney S.M."/>
            <person name="Perrotta A.R."/>
            <person name="Berdy B."/>
            <person name="Zhao S."/>
            <person name="Lieberman T.D."/>
            <person name="Swanson P.K."/>
            <person name="Smith M."/>
            <person name="Roesemann S."/>
            <person name="Alexander J.E."/>
            <person name="Rich S.A."/>
            <person name="Livny J."/>
            <person name="Vlamakis H."/>
            <person name="Clish C."/>
            <person name="Bullock K."/>
            <person name="Deik A."/>
            <person name="Scott J."/>
            <person name="Pierce K.A."/>
            <person name="Xavier R.J."/>
            <person name="Alm E.J."/>
        </authorList>
    </citation>
    <scope>NUCLEOTIDE SEQUENCE [LARGE SCALE GENOMIC DNA]</scope>
    <source>
        <strain evidence="2 9">BIOML-A5</strain>
    </source>
</reference>
<accession>A0A1Y3ZAB5</accession>
<protein>
    <submittedName>
        <fullName evidence="3">Uncharacterized protein</fullName>
    </submittedName>
</protein>
<evidence type="ECO:0000313" key="7">
    <source>
        <dbReference type="Proteomes" id="UP000294527"/>
    </source>
</evidence>
<dbReference type="EMBL" id="SLTU01000001">
    <property type="protein sequence ID" value="TDA75179.1"/>
    <property type="molecule type" value="Genomic_DNA"/>
</dbReference>
<evidence type="ECO:0000313" key="5">
    <source>
        <dbReference type="EMBL" id="TDB08131.1"/>
    </source>
</evidence>
<name>A0A1Y3ZAB5_9BACT</name>
<dbReference type="EMBL" id="VVZB01000015">
    <property type="protein sequence ID" value="KAA5380045.1"/>
    <property type="molecule type" value="Genomic_DNA"/>
</dbReference>
<evidence type="ECO:0000313" key="4">
    <source>
        <dbReference type="EMBL" id="TDA75179.1"/>
    </source>
</evidence>
<dbReference type="Proteomes" id="UP000283678">
    <property type="component" value="Unassembled WGS sequence"/>
</dbReference>
<dbReference type="EMBL" id="SLTX01000001">
    <property type="protein sequence ID" value="TDB08131.1"/>
    <property type="molecule type" value="Genomic_DNA"/>
</dbReference>